<evidence type="ECO:0008006" key="3">
    <source>
        <dbReference type="Google" id="ProtNLM"/>
    </source>
</evidence>
<dbReference type="EMBL" id="JQJD01000057">
    <property type="protein sequence ID" value="KGN78789.1"/>
    <property type="molecule type" value="Genomic_DNA"/>
</dbReference>
<dbReference type="AlphaFoldDB" id="A0A0A2EQZ9"/>
<dbReference type="InterPro" id="IPR032627">
    <property type="entry name" value="DUF4876"/>
</dbReference>
<reference evidence="1 2" key="1">
    <citation type="submission" date="2014-08" db="EMBL/GenBank/DDBJ databases">
        <title>Porphyromonas cangingivalis strain:COT-109_OH1386 Genome sequencing.</title>
        <authorList>
            <person name="Wallis C."/>
            <person name="Deusch O."/>
            <person name="O'Flynn C."/>
            <person name="Davis I."/>
            <person name="Jospin G."/>
            <person name="Darling A.E."/>
            <person name="Coil D.A."/>
            <person name="Alexiev A."/>
            <person name="Horsfall A."/>
            <person name="Kirkwood N."/>
            <person name="Harris S."/>
            <person name="Eisen J.A."/>
        </authorList>
    </citation>
    <scope>NUCLEOTIDE SEQUENCE [LARGE SCALE GENOMIC DNA]</scope>
    <source>
        <strain evidence="2">COT-109 OH1386</strain>
    </source>
</reference>
<protein>
    <recommendedName>
        <fullName evidence="3">DUF4876 domain-containing protein</fullName>
    </recommendedName>
</protein>
<dbReference type="eggNOG" id="ENOG502Z9BC">
    <property type="taxonomic scope" value="Bacteria"/>
</dbReference>
<gene>
    <name evidence="1" type="ORF">HQ35_09090</name>
</gene>
<dbReference type="OrthoDB" id="1409865at2"/>
<evidence type="ECO:0000313" key="1">
    <source>
        <dbReference type="EMBL" id="KGN78789.1"/>
    </source>
</evidence>
<evidence type="ECO:0000313" key="2">
    <source>
        <dbReference type="Proteomes" id="UP000030125"/>
    </source>
</evidence>
<keyword evidence="2" id="KW-1185">Reference proteome</keyword>
<dbReference type="Pfam" id="PF16215">
    <property type="entry name" value="DUF4876"/>
    <property type="match status" value="1"/>
</dbReference>
<accession>A0A0A2EQZ9</accession>
<proteinExistence type="predicted"/>
<comment type="caution">
    <text evidence="1">The sequence shown here is derived from an EMBL/GenBank/DDBJ whole genome shotgun (WGS) entry which is preliminary data.</text>
</comment>
<dbReference type="Proteomes" id="UP000030125">
    <property type="component" value="Unassembled WGS sequence"/>
</dbReference>
<name>A0A0A2EQZ9_PORCN</name>
<organism evidence="1 2">
    <name type="scientific">Porphyromonas cangingivalis</name>
    <dbReference type="NCBI Taxonomy" id="36874"/>
    <lineage>
        <taxon>Bacteria</taxon>
        <taxon>Pseudomonadati</taxon>
        <taxon>Bacteroidota</taxon>
        <taxon>Bacteroidia</taxon>
        <taxon>Bacteroidales</taxon>
        <taxon>Porphyromonadaceae</taxon>
        <taxon>Porphyromonas</taxon>
    </lineage>
</organism>
<dbReference type="RefSeq" id="WP_036852637.1">
    <property type="nucleotide sequence ID" value="NZ_JQJD01000057.1"/>
</dbReference>
<sequence>MQHIRIIFCLWLMAGLLPSCYDYRDINKTREVKPLTLQVNAEFAEVAPTSFDGLTLSLENFRDGISLSLPLSQTTMNIPDVLPGIYTINISGRAKDADGKLFYFNGSKVNYALYPGTEKLDIKVSNAPISPVVFKEIYYAGSPERYFRDQFYEIYNNSDEVIYLDGIHFAHLAPSKATNNLPVWPEEDKGRYVYGERLWKFPGSGQEYPLKPGESCVISQFAANHKLDTYNPNSPVDCTSSDFEFNLNNPKFPDMPAFDMVHVFNDGKKEPGKAQQYLTTVFGGAYVIFRIPEGDVYDPVNNKDLQAQNLAVPRKVLYAKIPITYVLDAVEAGDNENMITAKRIPGVLDSGMTYVGATYNGLSVVRKKVGERPDGAPILQDSNNSTVDFDRGLVPELRRYGAKIPAWNHLLNK</sequence>
<dbReference type="STRING" id="36874.HQ34_02850"/>